<feature type="compositionally biased region" description="Basic and acidic residues" evidence="6">
    <location>
        <begin position="390"/>
        <end position="422"/>
    </location>
</feature>
<dbReference type="Proteomes" id="UP000276776">
    <property type="component" value="Unassembled WGS sequence"/>
</dbReference>
<organism evidence="12">
    <name type="scientific">Thelazia callipaeda</name>
    <name type="common">Oriental eyeworm</name>
    <name type="synonym">Parasitic nematode</name>
    <dbReference type="NCBI Taxonomy" id="103827"/>
    <lineage>
        <taxon>Eukaryota</taxon>
        <taxon>Metazoa</taxon>
        <taxon>Ecdysozoa</taxon>
        <taxon>Nematoda</taxon>
        <taxon>Chromadorea</taxon>
        <taxon>Rhabditida</taxon>
        <taxon>Spirurina</taxon>
        <taxon>Spiruromorpha</taxon>
        <taxon>Thelazioidea</taxon>
        <taxon>Thelaziidae</taxon>
        <taxon>Thelazia</taxon>
    </lineage>
</organism>
<dbReference type="SUPFAM" id="SSF54928">
    <property type="entry name" value="RNA-binding domain, RBD"/>
    <property type="match status" value="1"/>
</dbReference>
<dbReference type="GO" id="GO:0005634">
    <property type="term" value="C:nucleus"/>
    <property type="evidence" value="ECO:0007669"/>
    <property type="project" value="UniProtKB-SubCell"/>
</dbReference>
<dbReference type="AlphaFoldDB" id="A0A0N5CPJ4"/>
<dbReference type="SMART" id="SM00360">
    <property type="entry name" value="RRM"/>
    <property type="match status" value="1"/>
</dbReference>
<dbReference type="PROSITE" id="PS51939">
    <property type="entry name" value="XRRM"/>
    <property type="match status" value="1"/>
</dbReference>
<dbReference type="PRINTS" id="PR00302">
    <property type="entry name" value="LUPUSLA"/>
</dbReference>
<dbReference type="WBParaSite" id="TCLT_0000213901-mRNA-1">
    <property type="protein sequence ID" value="TCLT_0000213901-mRNA-1"/>
    <property type="gene ID" value="TCLT_0000213901"/>
</dbReference>
<comment type="subcellular location">
    <subcellularLocation>
        <location evidence="1">Nucleus</location>
    </subcellularLocation>
</comment>
<dbReference type="OMA" id="PEHNEER"/>
<dbReference type="GO" id="GO:0045727">
    <property type="term" value="P:positive regulation of translation"/>
    <property type="evidence" value="ECO:0007669"/>
    <property type="project" value="TreeGrafter"/>
</dbReference>
<feature type="domain" description="XRRM" evidence="9">
    <location>
        <begin position="268"/>
        <end position="393"/>
    </location>
</feature>
<protein>
    <submittedName>
        <fullName evidence="12">Lupus La protein</fullName>
    </submittedName>
</protein>
<dbReference type="Gene3D" id="3.30.70.330">
    <property type="match status" value="2"/>
</dbReference>
<dbReference type="Gene3D" id="1.10.10.10">
    <property type="entry name" value="Winged helix-like DNA-binding domain superfamily/Winged helix DNA-binding domain"/>
    <property type="match status" value="1"/>
</dbReference>
<dbReference type="GO" id="GO:0008033">
    <property type="term" value="P:tRNA processing"/>
    <property type="evidence" value="ECO:0007669"/>
    <property type="project" value="TreeGrafter"/>
</dbReference>
<dbReference type="CDD" id="cd12291">
    <property type="entry name" value="RRM1_La"/>
    <property type="match status" value="1"/>
</dbReference>
<dbReference type="GO" id="GO:0010494">
    <property type="term" value="C:cytoplasmic stress granule"/>
    <property type="evidence" value="ECO:0007669"/>
    <property type="project" value="TreeGrafter"/>
</dbReference>
<feature type="coiled-coil region" evidence="5">
    <location>
        <begin position="233"/>
        <end position="260"/>
    </location>
</feature>
<dbReference type="EMBL" id="UYYF01000377">
    <property type="protein sequence ID" value="VDM97920.1"/>
    <property type="molecule type" value="Genomic_DNA"/>
</dbReference>
<dbReference type="PROSITE" id="PS50961">
    <property type="entry name" value="HTH_LA"/>
    <property type="match status" value="1"/>
</dbReference>
<evidence type="ECO:0000259" key="7">
    <source>
        <dbReference type="PROSITE" id="PS50102"/>
    </source>
</evidence>
<dbReference type="InterPro" id="IPR006630">
    <property type="entry name" value="La_HTH"/>
</dbReference>
<evidence type="ECO:0000256" key="1">
    <source>
        <dbReference type="ARBA" id="ARBA00004123"/>
    </source>
</evidence>
<feature type="compositionally biased region" description="Basic and acidic residues" evidence="6">
    <location>
        <begin position="371"/>
        <end position="380"/>
    </location>
</feature>
<dbReference type="Pfam" id="PF05383">
    <property type="entry name" value="La"/>
    <property type="match status" value="1"/>
</dbReference>
<dbReference type="PROSITE" id="PS50102">
    <property type="entry name" value="RRM"/>
    <property type="match status" value="1"/>
</dbReference>
<dbReference type="SUPFAM" id="SSF46785">
    <property type="entry name" value="Winged helix' DNA-binding domain"/>
    <property type="match status" value="1"/>
</dbReference>
<evidence type="ECO:0000313" key="12">
    <source>
        <dbReference type="WBParaSite" id="TCLT_0000213901-mRNA-1"/>
    </source>
</evidence>
<evidence type="ECO:0000256" key="5">
    <source>
        <dbReference type="SAM" id="Coils"/>
    </source>
</evidence>
<dbReference type="InterPro" id="IPR014886">
    <property type="entry name" value="La_xRRM"/>
</dbReference>
<dbReference type="OrthoDB" id="439993at2759"/>
<dbReference type="GO" id="GO:0005829">
    <property type="term" value="C:cytosol"/>
    <property type="evidence" value="ECO:0007669"/>
    <property type="project" value="TreeGrafter"/>
</dbReference>
<evidence type="ECO:0000259" key="8">
    <source>
        <dbReference type="PROSITE" id="PS50961"/>
    </source>
</evidence>
<keyword evidence="5" id="KW-0175">Coiled coil</keyword>
<proteinExistence type="predicted"/>
<keyword evidence="2 4" id="KW-0694">RNA-binding</keyword>
<dbReference type="InterPro" id="IPR045180">
    <property type="entry name" value="La_dom_prot"/>
</dbReference>
<feature type="region of interest" description="Disordered" evidence="6">
    <location>
        <begin position="371"/>
        <end position="422"/>
    </location>
</feature>
<dbReference type="Pfam" id="PF08777">
    <property type="entry name" value="RRM_3"/>
    <property type="match status" value="1"/>
</dbReference>
<gene>
    <name evidence="10" type="ORF">TCLT_LOCUS2140</name>
</gene>
<evidence type="ECO:0000313" key="10">
    <source>
        <dbReference type="EMBL" id="VDM97920.1"/>
    </source>
</evidence>
<evidence type="ECO:0000256" key="3">
    <source>
        <dbReference type="ARBA" id="ARBA00023242"/>
    </source>
</evidence>
<dbReference type="Pfam" id="PF00076">
    <property type="entry name" value="RRM_1"/>
    <property type="match status" value="1"/>
</dbReference>
<dbReference type="GO" id="GO:0003729">
    <property type="term" value="F:mRNA binding"/>
    <property type="evidence" value="ECO:0007669"/>
    <property type="project" value="TreeGrafter"/>
</dbReference>
<dbReference type="InterPro" id="IPR012677">
    <property type="entry name" value="Nucleotide-bd_a/b_plait_sf"/>
</dbReference>
<dbReference type="InterPro" id="IPR035979">
    <property type="entry name" value="RBD_domain_sf"/>
</dbReference>
<keyword evidence="3" id="KW-0539">Nucleus</keyword>
<evidence type="ECO:0000256" key="4">
    <source>
        <dbReference type="PROSITE-ProRule" id="PRU00332"/>
    </source>
</evidence>
<reference evidence="12" key="1">
    <citation type="submission" date="2016-04" db="UniProtKB">
        <authorList>
            <consortium name="WormBaseParasite"/>
        </authorList>
    </citation>
    <scope>IDENTIFICATION</scope>
</reference>
<dbReference type="InterPro" id="IPR036390">
    <property type="entry name" value="WH_DNA-bd_sf"/>
</dbReference>
<dbReference type="PANTHER" id="PTHR22792:SF166">
    <property type="entry name" value="LUPUS LA PROTEIN HOMOLOG"/>
    <property type="match status" value="1"/>
</dbReference>
<dbReference type="GO" id="GO:1990904">
    <property type="term" value="C:ribonucleoprotein complex"/>
    <property type="evidence" value="ECO:0007669"/>
    <property type="project" value="UniProtKB-UniRule"/>
</dbReference>
<dbReference type="SMART" id="SM00715">
    <property type="entry name" value="LA"/>
    <property type="match status" value="1"/>
</dbReference>
<accession>A0A0N5CPJ4</accession>
<keyword evidence="11" id="KW-1185">Reference proteome</keyword>
<dbReference type="CDD" id="cd08028">
    <property type="entry name" value="LARP_3"/>
    <property type="match status" value="1"/>
</dbReference>
<feature type="domain" description="HTH La-type RNA-binding" evidence="8">
    <location>
        <begin position="48"/>
        <end position="138"/>
    </location>
</feature>
<evidence type="ECO:0000256" key="2">
    <source>
        <dbReference type="ARBA" id="ARBA00022884"/>
    </source>
</evidence>
<sequence length="440" mass="50901">MTTETEQTLVVGDKKSLVLNSESDNGPKEANGDTSEDAQNVKHLSNNACQLSEIEQKIIEQVEYYFGDMNLPRDRFLQEERKKEDGWVPLTTMLKFKRLAQLSTDPNQIAGALKHSKLMEVSEDLTKIRRDPEAAVPQNTLEHWQTVKKRTVYIKGFSQDAKLDEILTFVKKFGPVENVLMRRERSEQRRFKGSVFVTYRHEKIAEDFVNNDTKQHEGNDLIKMMQNDYWANKQKEMKEKRLAARALKQAKKKAMEEESKRKNRDIVHFVKGLVLSVENIPKNDCDLSKIKEFFKQFGDVQYVVYEKGDEKAQIRFRGEENGADIAWKAAIEKGEDGKVIFDGNELEGRVLDGEEEEEYWNNFSKKKADKQARIVKNRREGRGRKNRGRGRGEQCDDNKKGEKRPVDESIDETPKKKLKTEVSAEEVLKKATKTVFADSD</sequence>
<dbReference type="InterPro" id="IPR002344">
    <property type="entry name" value="Lupus_La"/>
</dbReference>
<dbReference type="InterPro" id="IPR000504">
    <property type="entry name" value="RRM_dom"/>
</dbReference>
<dbReference type="PANTHER" id="PTHR22792">
    <property type="entry name" value="LUPUS LA PROTEIN-RELATED"/>
    <property type="match status" value="1"/>
</dbReference>
<feature type="region of interest" description="Disordered" evidence="6">
    <location>
        <begin position="1"/>
        <end position="39"/>
    </location>
</feature>
<feature type="domain" description="RRM" evidence="7">
    <location>
        <begin position="150"/>
        <end position="254"/>
    </location>
</feature>
<dbReference type="InterPro" id="IPR036388">
    <property type="entry name" value="WH-like_DNA-bd_sf"/>
</dbReference>
<dbReference type="STRING" id="103827.A0A0N5CPJ4"/>
<name>A0A0N5CPJ4_THECL</name>
<reference evidence="10 11" key="2">
    <citation type="submission" date="2018-11" db="EMBL/GenBank/DDBJ databases">
        <authorList>
            <consortium name="Pathogen Informatics"/>
        </authorList>
    </citation>
    <scope>NUCLEOTIDE SEQUENCE [LARGE SCALE GENOMIC DNA]</scope>
</reference>
<evidence type="ECO:0000256" key="6">
    <source>
        <dbReference type="SAM" id="MobiDB-lite"/>
    </source>
</evidence>
<evidence type="ECO:0000259" key="9">
    <source>
        <dbReference type="PROSITE" id="PS51939"/>
    </source>
</evidence>
<evidence type="ECO:0000313" key="11">
    <source>
        <dbReference type="Proteomes" id="UP000276776"/>
    </source>
</evidence>